<proteinExistence type="predicted"/>
<name>A0A387BQ10_9MICO</name>
<protein>
    <recommendedName>
        <fullName evidence="5">Signal peptidase I</fullName>
        <ecNumber evidence="5">3.4.21.89</ecNumber>
    </recommendedName>
</protein>
<dbReference type="InterPro" id="IPR019533">
    <property type="entry name" value="Peptidase_S26"/>
</dbReference>
<dbReference type="GO" id="GO:0009003">
    <property type="term" value="F:signal peptidase activity"/>
    <property type="evidence" value="ECO:0007669"/>
    <property type="project" value="UniProtKB-EC"/>
</dbReference>
<evidence type="ECO:0000256" key="4">
    <source>
        <dbReference type="ARBA" id="ARBA00023136"/>
    </source>
</evidence>
<keyword evidence="8" id="KW-0378">Hydrolase</keyword>
<dbReference type="GO" id="GO:0004252">
    <property type="term" value="F:serine-type endopeptidase activity"/>
    <property type="evidence" value="ECO:0007669"/>
    <property type="project" value="UniProtKB-UniRule"/>
</dbReference>
<gene>
    <name evidence="8" type="ORF">D7I44_11910</name>
</gene>
<evidence type="ECO:0000256" key="3">
    <source>
        <dbReference type="ARBA" id="ARBA00022989"/>
    </source>
</evidence>
<dbReference type="OrthoDB" id="3178064at2"/>
<evidence type="ECO:0000256" key="1">
    <source>
        <dbReference type="ARBA" id="ARBA00004370"/>
    </source>
</evidence>
<dbReference type="Gene3D" id="2.10.109.10">
    <property type="entry name" value="Umud Fragment, subunit A"/>
    <property type="match status" value="1"/>
</dbReference>
<keyword evidence="9" id="KW-1185">Reference proteome</keyword>
<comment type="subcellular location">
    <subcellularLocation>
        <location evidence="1">Membrane</location>
    </subcellularLocation>
</comment>
<dbReference type="GO" id="GO:0016020">
    <property type="term" value="C:membrane"/>
    <property type="evidence" value="ECO:0007669"/>
    <property type="project" value="UniProtKB-SubCell"/>
</dbReference>
<dbReference type="GO" id="GO:0006465">
    <property type="term" value="P:signal peptide processing"/>
    <property type="evidence" value="ECO:0007669"/>
    <property type="project" value="UniProtKB-UniRule"/>
</dbReference>
<organism evidence="8 9">
    <name type="scientific">Gryllotalpicola protaetiae</name>
    <dbReference type="NCBI Taxonomy" id="2419771"/>
    <lineage>
        <taxon>Bacteria</taxon>
        <taxon>Bacillati</taxon>
        <taxon>Actinomycetota</taxon>
        <taxon>Actinomycetes</taxon>
        <taxon>Micrococcales</taxon>
        <taxon>Microbacteriaceae</taxon>
        <taxon>Gryllotalpicola</taxon>
    </lineage>
</organism>
<keyword evidence="4 6" id="KW-0472">Membrane</keyword>
<evidence type="ECO:0000256" key="2">
    <source>
        <dbReference type="ARBA" id="ARBA00022692"/>
    </source>
</evidence>
<accession>A0A387BQ10</accession>
<dbReference type="AlphaFoldDB" id="A0A387BQ10"/>
<feature type="domain" description="Peptidase S26" evidence="7">
    <location>
        <begin position="48"/>
        <end position="121"/>
    </location>
</feature>
<reference evidence="8 9" key="1">
    <citation type="submission" date="2018-09" db="EMBL/GenBank/DDBJ databases">
        <title>Genome sequencing of strain 2DFW10M-5.</title>
        <authorList>
            <person name="Heo J."/>
            <person name="Kim S.-J."/>
            <person name="Kwon S.-W."/>
        </authorList>
    </citation>
    <scope>NUCLEOTIDE SEQUENCE [LARGE SCALE GENOMIC DNA]</scope>
    <source>
        <strain evidence="8 9">2DFW10M-5</strain>
    </source>
</reference>
<sequence>MSVREDDRMTIVTASVEVTTNDATTPAAKRGGFWRALGTGISAGILAIIIGIAAVTVIIPHATGATPLTVLTGSMRPHLPPGTLLVVRPVKPADIRIGDVVTYEPNPNDASTVISHRVIAITSGTDGSRVFTVKGDANNTADAPVQSKQVVAKLWYSVPLMGWVNSAVSGVHRGWMIPAAAALLIGYALWNVVSGLIDRRRKRAKERQSAESA</sequence>
<dbReference type="Pfam" id="PF10502">
    <property type="entry name" value="Peptidase_S26"/>
    <property type="match status" value="1"/>
</dbReference>
<dbReference type="InterPro" id="IPR036286">
    <property type="entry name" value="LexA/Signal_pep-like_sf"/>
</dbReference>
<feature type="transmembrane region" description="Helical" evidence="6">
    <location>
        <begin position="175"/>
        <end position="197"/>
    </location>
</feature>
<dbReference type="InterPro" id="IPR001733">
    <property type="entry name" value="Peptidase_S26B"/>
</dbReference>
<evidence type="ECO:0000256" key="5">
    <source>
        <dbReference type="NCBIfam" id="TIGR02228"/>
    </source>
</evidence>
<dbReference type="PANTHER" id="PTHR10806">
    <property type="entry name" value="SIGNAL PEPTIDASE COMPLEX CATALYTIC SUBUNIT SEC11"/>
    <property type="match status" value="1"/>
</dbReference>
<feature type="transmembrane region" description="Helical" evidence="6">
    <location>
        <begin position="36"/>
        <end position="59"/>
    </location>
</feature>
<evidence type="ECO:0000259" key="7">
    <source>
        <dbReference type="Pfam" id="PF10502"/>
    </source>
</evidence>
<dbReference type="SUPFAM" id="SSF51306">
    <property type="entry name" value="LexA/Signal peptidase"/>
    <property type="match status" value="1"/>
</dbReference>
<evidence type="ECO:0000313" key="8">
    <source>
        <dbReference type="EMBL" id="AYG04164.1"/>
    </source>
</evidence>
<dbReference type="CDD" id="cd06530">
    <property type="entry name" value="S26_SPase_I"/>
    <property type="match status" value="1"/>
</dbReference>
<evidence type="ECO:0000313" key="9">
    <source>
        <dbReference type="Proteomes" id="UP000275069"/>
    </source>
</evidence>
<dbReference type="EMBL" id="CP032624">
    <property type="protein sequence ID" value="AYG04164.1"/>
    <property type="molecule type" value="Genomic_DNA"/>
</dbReference>
<dbReference type="NCBIfam" id="TIGR02228">
    <property type="entry name" value="sigpep_I_arch"/>
    <property type="match status" value="1"/>
</dbReference>
<dbReference type="Proteomes" id="UP000275069">
    <property type="component" value="Chromosome"/>
</dbReference>
<dbReference type="PANTHER" id="PTHR10806:SF6">
    <property type="entry name" value="SIGNAL PEPTIDASE COMPLEX CATALYTIC SUBUNIT SEC11"/>
    <property type="match status" value="1"/>
</dbReference>
<evidence type="ECO:0000256" key="6">
    <source>
        <dbReference type="SAM" id="Phobius"/>
    </source>
</evidence>
<keyword evidence="3 6" id="KW-1133">Transmembrane helix</keyword>
<dbReference type="EC" id="3.4.21.89" evidence="5"/>
<keyword evidence="2 6" id="KW-0812">Transmembrane</keyword>
<dbReference type="KEGG" id="gry:D7I44_11910"/>